<name>A0A6A6T5H2_9PLEO</name>
<dbReference type="Gene3D" id="2.120.10.30">
    <property type="entry name" value="TolB, C-terminal domain"/>
    <property type="match status" value="1"/>
</dbReference>
<protein>
    <submittedName>
        <fullName evidence="3">Uncharacterized protein</fullName>
    </submittedName>
</protein>
<evidence type="ECO:0000313" key="4">
    <source>
        <dbReference type="Proteomes" id="UP000799324"/>
    </source>
</evidence>
<feature type="chain" id="PRO_5025414672" evidence="2">
    <location>
        <begin position="22"/>
        <end position="369"/>
    </location>
</feature>
<dbReference type="PANTHER" id="PTHR42060:SF1">
    <property type="entry name" value="NHL REPEAT-CONTAINING PROTEIN"/>
    <property type="match status" value="1"/>
</dbReference>
<keyword evidence="2" id="KW-0732">Signal</keyword>
<dbReference type="Proteomes" id="UP000799324">
    <property type="component" value="Unassembled WGS sequence"/>
</dbReference>
<reference evidence="3" key="1">
    <citation type="journal article" date="2020" name="Stud. Mycol.">
        <title>101 Dothideomycetes genomes: a test case for predicting lifestyles and emergence of pathogens.</title>
        <authorList>
            <person name="Haridas S."/>
            <person name="Albert R."/>
            <person name="Binder M."/>
            <person name="Bloem J."/>
            <person name="Labutti K."/>
            <person name="Salamov A."/>
            <person name="Andreopoulos B."/>
            <person name="Baker S."/>
            <person name="Barry K."/>
            <person name="Bills G."/>
            <person name="Bluhm B."/>
            <person name="Cannon C."/>
            <person name="Castanera R."/>
            <person name="Culley D."/>
            <person name="Daum C."/>
            <person name="Ezra D."/>
            <person name="Gonzalez J."/>
            <person name="Henrissat B."/>
            <person name="Kuo A."/>
            <person name="Liang C."/>
            <person name="Lipzen A."/>
            <person name="Lutzoni F."/>
            <person name="Magnuson J."/>
            <person name="Mondo S."/>
            <person name="Nolan M."/>
            <person name="Ohm R."/>
            <person name="Pangilinan J."/>
            <person name="Park H.-J."/>
            <person name="Ramirez L."/>
            <person name="Alfaro M."/>
            <person name="Sun H."/>
            <person name="Tritt A."/>
            <person name="Yoshinaga Y."/>
            <person name="Zwiers L.-H."/>
            <person name="Turgeon B."/>
            <person name="Goodwin S."/>
            <person name="Spatafora J."/>
            <person name="Crous P."/>
            <person name="Grigoriev I."/>
        </authorList>
    </citation>
    <scope>NUCLEOTIDE SEQUENCE</scope>
    <source>
        <strain evidence="3">CBS 122681</strain>
    </source>
</reference>
<dbReference type="SUPFAM" id="SSF101898">
    <property type="entry name" value="NHL repeat"/>
    <property type="match status" value="1"/>
</dbReference>
<organism evidence="3 4">
    <name type="scientific">Lophiostoma macrostomum CBS 122681</name>
    <dbReference type="NCBI Taxonomy" id="1314788"/>
    <lineage>
        <taxon>Eukaryota</taxon>
        <taxon>Fungi</taxon>
        <taxon>Dikarya</taxon>
        <taxon>Ascomycota</taxon>
        <taxon>Pezizomycotina</taxon>
        <taxon>Dothideomycetes</taxon>
        <taxon>Pleosporomycetidae</taxon>
        <taxon>Pleosporales</taxon>
        <taxon>Lophiostomataceae</taxon>
        <taxon>Lophiostoma</taxon>
    </lineage>
</organism>
<dbReference type="InterPro" id="IPR011042">
    <property type="entry name" value="6-blade_b-propeller_TolB-like"/>
</dbReference>
<dbReference type="OrthoDB" id="9977941at2759"/>
<dbReference type="InterPro" id="IPR052998">
    <property type="entry name" value="Hetero-Diels-Alderase-like"/>
</dbReference>
<dbReference type="AlphaFoldDB" id="A0A6A6T5H2"/>
<feature type="compositionally biased region" description="Low complexity" evidence="1">
    <location>
        <begin position="289"/>
        <end position="302"/>
    </location>
</feature>
<evidence type="ECO:0000256" key="2">
    <source>
        <dbReference type="SAM" id="SignalP"/>
    </source>
</evidence>
<evidence type="ECO:0000256" key="1">
    <source>
        <dbReference type="SAM" id="MobiDB-lite"/>
    </source>
</evidence>
<dbReference type="EMBL" id="MU004362">
    <property type="protein sequence ID" value="KAF2654537.1"/>
    <property type="molecule type" value="Genomic_DNA"/>
</dbReference>
<gene>
    <name evidence="3" type="ORF">K491DRAFT_693710</name>
</gene>
<accession>A0A6A6T5H2</accession>
<proteinExistence type="predicted"/>
<feature type="region of interest" description="Disordered" evidence="1">
    <location>
        <begin position="289"/>
        <end position="310"/>
    </location>
</feature>
<keyword evidence="4" id="KW-1185">Reference proteome</keyword>
<evidence type="ECO:0000313" key="3">
    <source>
        <dbReference type="EMBL" id="KAF2654537.1"/>
    </source>
</evidence>
<dbReference type="PANTHER" id="PTHR42060">
    <property type="entry name" value="NHL REPEAT-CONTAINING PROTEIN-RELATED"/>
    <property type="match status" value="1"/>
</dbReference>
<feature type="signal peptide" evidence="2">
    <location>
        <begin position="1"/>
        <end position="21"/>
    </location>
</feature>
<sequence>MYTSTLFFSLLSLLYPSQCLSTTRLPITNVTSIPNLAENIAVRSNSHLLITSVTTPSIYTLDPSFPNTTTAQFPPIPGANGLGGITELRPDLFVVAAGLWNTTARRAAHGSAALWYVDFRNSSSTNSTGPLITYLASIPNAIAVNGITTAPGSDSIVLLAESAAGLIYAVDTAAKPPLVKVAVKSEYFAPEDAEVNPASLGINGIKSWSCEGEGDEETVGYVYFTGSASRVFGRVGMGRGAVATGPVEILANLTGDGTGDPASRPDDFALDTKGRAWVSLPRSSIVLVQQQRSNTSTSSRNSYSDAGPSWSVQTVANRTDTLQDPTSVAVGRGRWKDRLFVTTFRAEVSAGVLTFVGTIVGVDAGSYMK</sequence>